<gene>
    <name evidence="1" type="ORF">BZG01_12335</name>
</gene>
<proteinExistence type="predicted"/>
<dbReference type="EMBL" id="MVDE01000017">
    <property type="protein sequence ID" value="PKQ66141.1"/>
    <property type="molecule type" value="Genomic_DNA"/>
</dbReference>
<evidence type="ECO:0008006" key="3">
    <source>
        <dbReference type="Google" id="ProtNLM"/>
    </source>
</evidence>
<dbReference type="Pfam" id="PF16702">
    <property type="entry name" value="DUF5063"/>
    <property type="match status" value="1"/>
</dbReference>
<protein>
    <recommendedName>
        <fullName evidence="3">DUF5063 domain-containing protein</fullName>
    </recommendedName>
</protein>
<reference evidence="1 2" key="1">
    <citation type="journal article" date="2017" name="Front. Microbiol.">
        <title>Labilibaculum manganireducens gen. nov., sp. nov. and Labilibaculum filiforme sp. nov., Novel Bacteroidetes Isolated from Subsurface Sediments of the Baltic Sea.</title>
        <authorList>
            <person name="Vandieken V."/>
            <person name="Marshall I.P."/>
            <person name="Niemann H."/>
            <person name="Engelen B."/>
            <person name="Cypionka H."/>
        </authorList>
    </citation>
    <scope>NUCLEOTIDE SEQUENCE [LARGE SCALE GENOMIC DNA]</scope>
    <source>
        <strain evidence="1 2">59.10-2M</strain>
    </source>
</reference>
<keyword evidence="2" id="KW-1185">Reference proteome</keyword>
<accession>A0A2N3I759</accession>
<dbReference type="AlphaFoldDB" id="A0A2N3I759"/>
<dbReference type="InterPro" id="IPR032025">
    <property type="entry name" value="DUF5063"/>
</dbReference>
<dbReference type="Proteomes" id="UP000233618">
    <property type="component" value="Unassembled WGS sequence"/>
</dbReference>
<evidence type="ECO:0000313" key="1">
    <source>
        <dbReference type="EMBL" id="PKQ66141.1"/>
    </source>
</evidence>
<name>A0A2N3I759_9BACT</name>
<sequence length="209" mass="24440">MKDQFDHIVYSKNVIEFVAVANEFCLLLENCAKISKIEFIETAQKLLPLLYLKACLLPKNETDLEEEIEKFVSESDWEFIHSSVQSKMGAHDQYLEVFEEDMEYSETPVVASISENFADIYQDVKDFLTSYRIGTMDVMNEALWDLNNSFYQHWGQNLVNSLRSIHNLVAKNENLDEEIEDSDRSKLDNIDLSNSIFSQRKREWGEEDQ</sequence>
<evidence type="ECO:0000313" key="2">
    <source>
        <dbReference type="Proteomes" id="UP000233618"/>
    </source>
</evidence>
<dbReference type="Gene3D" id="1.20.120.1550">
    <property type="entry name" value="Protein of unknown function DUF5063"/>
    <property type="match status" value="1"/>
</dbReference>
<comment type="caution">
    <text evidence="1">The sequence shown here is derived from an EMBL/GenBank/DDBJ whole genome shotgun (WGS) entry which is preliminary data.</text>
</comment>
<dbReference type="InterPro" id="IPR038312">
    <property type="entry name" value="DUF5063_sf"/>
</dbReference>
<dbReference type="RefSeq" id="WP_101310149.1">
    <property type="nucleotide sequence ID" value="NZ_CAXXEE010000003.1"/>
</dbReference>
<organism evidence="1 2">
    <name type="scientific">Labilibaculum manganireducens</name>
    <dbReference type="NCBI Taxonomy" id="1940525"/>
    <lineage>
        <taxon>Bacteria</taxon>
        <taxon>Pseudomonadati</taxon>
        <taxon>Bacteroidota</taxon>
        <taxon>Bacteroidia</taxon>
        <taxon>Marinilabiliales</taxon>
        <taxon>Marinifilaceae</taxon>
        <taxon>Labilibaculum</taxon>
    </lineage>
</organism>